<dbReference type="GO" id="GO:0006405">
    <property type="term" value="P:RNA export from nucleus"/>
    <property type="evidence" value="ECO:0007669"/>
    <property type="project" value="InterPro"/>
</dbReference>
<sequence length="1754" mass="186209">MSPTKIEPEEVEGEIIGTTDYFFDKIGEAIPLKGSDFNFDVETLPLQALTISERFRLTFVAHSSGFFVAKTKDLIDSAKEFKEKGNGSPVEQLSLVDVPIGRVRSLAISTDNLTLAAVASGSGDISFYSVESFLNKEVKQSFSCSLDDSALVKDMRWITTRKSSYVVLSNTGKLYHGEIGFPLKHVMDSVDAVDWGLKGSFVAVASKSVLSLLSAEFEERVSISLSFGSWIGDSAANNSIKVDYVKCIRPDSIVIGCVQVTEDGKEENYLVQVIRSRHGEINDECSELVVQSFYDIYQGLIDDIVPIGSGPYLLSVYIKQCQLAINANMKNTDQHIILLGWSADDDKSEVAIIDIERDKWVPRIELQENGDDNLLVGLCIDNVSIYDKVGVQLGVEERTELSPYCVLICLTLEGKLVMFHVASLAGNKASPEIDSVLHNYEDTSVENHPEDKGCTFSQGLQKQEDKTFEVSGNLMAKPSGIVQQITCTDTKYSEVKSVENSKSLLSNAHQVVSGVDANQDTGNQNPYRSGESQKILGQKTTALGTSIGSLTVNSHSASPGLQATTEKTRELWTANSSRNSQRASNLLPGETFPFPKKSDVSSFSASSHADGVGFQDKKYTMGATNVSGIIGGKPFVVQDMNKSPAINSTSRLVQNGGQLSPLVAGNTLPTLNSSSHLSTDGNTAAMKSSATKFLPSNEQHGTSSKLGISSSDLSKQFGNINEMTKELDLLLRSIEGAGGFKDACTRSLQSSIEELEQGIDALSRKCKSLTCQVDEHHEEVHYLLNKTIRVMARKIYMEGIYKQASDSRYWDLWNRQKLNSELELKRQHILSLNQDLTNQLIELERHFNALELNKFSQNGGRCIGHGPSQNRYGPSRYVQSLHSLHSAISSQLVAAENLSDCLSKQMSALSLRSQTEERKNLKELFETIGIPYEAAFGSPDMKCFMKTPPSKKIVFSDLTANKDQSRRNQTSATKSYEPETARRRRDSLDQSWTCFEPPKTTVKRMLLQELQKLNRNESLYSMNKEKKVSTLEGSAPRQTDARIPSIVFPSSKMQASVLDSHLELEEVSEKSKAFIPADSLRATTQVSESTSSVVPKSKTLFIPSQSAFHLSPTMVHGGYSTETKDLATEKSTVQKFDLVSNSENKPTLHWKIAQKSPIPIYSTTETPSMQIISSEIPITNNKMTIATSSTTVDKPSSAFTPESWRKVFPSSESQSSTISASSPFLGKVTDFHADKSLPKENVPAVPTFGGSFKSVLSSTAKTSSSPPSSSVSSAAVPPVAVSVTSNSLTSLNTSTDSNNAMSSSSSAFIHFSNQRPKDTVSSLPNPPGLKFALGSLKSEIQPASVPKSDIQPASLPNSDIQPPSLPKSDIQPASLPKSDIQPAAVSNSKTDSDAAAEVITRPNEPINNASELKLGPTSSPIDQSSNNITSFDLNAVPVSQAARPSDAPLQFSTSFLSSASVSSGKNEGLEVGISHEDEMEEEAPETSNNTGELSLGSFGGFGISSNPNPSMPKSNPFGGSFNNVATSSSSSTVTFSVPSGELFKPASFTFSNPQSSAQSQTTNSGAFSGGFNAVAAAQAPPSGFGKPAQIGLGQQVLGSVLGGFGQSRQLGSGLPGSGFSPPSGFGGFAGSSSTSAFSNTPVGGGFAGIASTGGGFAGVASTGSAFSGGGFAGAAAPGGGFGAAAPGGGFGAAAPGGGFGAAAPGGGFGAVSSNGGFAGAGSGGGFGPFSSQGNGGFGAVGGNKPPELFTQMRK</sequence>
<feature type="compositionally biased region" description="Low complexity" evidence="2">
    <location>
        <begin position="1503"/>
        <end position="1517"/>
    </location>
</feature>
<evidence type="ECO:0008006" key="5">
    <source>
        <dbReference type="Google" id="ProtNLM"/>
    </source>
</evidence>
<reference evidence="4" key="1">
    <citation type="journal article" date="2014" name="Nat. Genet.">
        <title>A reference genome for common bean and genome-wide analysis of dual domestications.</title>
        <authorList>
            <person name="Schmutz J."/>
            <person name="McClean P.E."/>
            <person name="Mamidi S."/>
            <person name="Wu G.A."/>
            <person name="Cannon S.B."/>
            <person name="Grimwood J."/>
            <person name="Jenkins J."/>
            <person name="Shu S."/>
            <person name="Song Q."/>
            <person name="Chavarro C."/>
            <person name="Torres-Torres M."/>
            <person name="Geffroy V."/>
            <person name="Moghaddam S.M."/>
            <person name="Gao D."/>
            <person name="Abernathy B."/>
            <person name="Barry K."/>
            <person name="Blair M."/>
            <person name="Brick M.A."/>
            <person name="Chovatia M."/>
            <person name="Gepts P."/>
            <person name="Goodstein D.M."/>
            <person name="Gonzales M."/>
            <person name="Hellsten U."/>
            <person name="Hyten D.L."/>
            <person name="Jia G."/>
            <person name="Kelly J.D."/>
            <person name="Kudrna D."/>
            <person name="Lee R."/>
            <person name="Richard M.M."/>
            <person name="Miklas P.N."/>
            <person name="Osorno J.M."/>
            <person name="Rodrigues J."/>
            <person name="Thareau V."/>
            <person name="Urrea C.A."/>
            <person name="Wang M."/>
            <person name="Yu Y."/>
            <person name="Zhang M."/>
            <person name="Wing R.A."/>
            <person name="Cregan P.B."/>
            <person name="Rokhsar D.S."/>
            <person name="Jackson S.A."/>
        </authorList>
    </citation>
    <scope>NUCLEOTIDE SEQUENCE [LARGE SCALE GENOMIC DNA]</scope>
    <source>
        <strain evidence="4">cv. G19833</strain>
    </source>
</reference>
<keyword evidence="1" id="KW-0175">Coiled coil</keyword>
<evidence type="ECO:0000313" key="3">
    <source>
        <dbReference type="EMBL" id="ESW15517.1"/>
    </source>
</evidence>
<feature type="region of interest" description="Disordered" evidence="2">
    <location>
        <begin position="957"/>
        <end position="988"/>
    </location>
</feature>
<feature type="region of interest" description="Disordered" evidence="2">
    <location>
        <begin position="1734"/>
        <end position="1754"/>
    </location>
</feature>
<gene>
    <name evidence="3" type="ORF">PHAVU_007G078700g</name>
</gene>
<dbReference type="PANTHER" id="PTHR34418">
    <property type="entry name" value="NUCLEAR PORE COMPLEX PROTEIN NUP214 ISOFORM X1"/>
    <property type="match status" value="1"/>
</dbReference>
<feature type="coiled-coil region" evidence="1">
    <location>
        <begin position="745"/>
        <end position="779"/>
    </location>
</feature>
<dbReference type="eggNOG" id="ENOG502QSI5">
    <property type="taxonomic scope" value="Eukaryota"/>
</dbReference>
<dbReference type="PANTHER" id="PTHR34418:SF3">
    <property type="entry name" value="NUCLEAR PORE COMPLEX PROTEIN NUP214"/>
    <property type="match status" value="1"/>
</dbReference>
<dbReference type="OrthoDB" id="248320at2759"/>
<evidence type="ECO:0000256" key="2">
    <source>
        <dbReference type="SAM" id="MobiDB-lite"/>
    </source>
</evidence>
<dbReference type="OMA" id="KWVKESA"/>
<proteinExistence type="predicted"/>
<evidence type="ECO:0000313" key="4">
    <source>
        <dbReference type="Proteomes" id="UP000000226"/>
    </source>
</evidence>
<dbReference type="STRING" id="3885.V7BCC2"/>
<dbReference type="SMR" id="V7BCC2"/>
<dbReference type="InterPro" id="IPR044694">
    <property type="entry name" value="NUP214"/>
</dbReference>
<feature type="region of interest" description="Disordered" evidence="2">
    <location>
        <begin position="1257"/>
        <end position="1276"/>
    </location>
</feature>
<dbReference type="GO" id="GO:0017056">
    <property type="term" value="F:structural constituent of nuclear pore"/>
    <property type="evidence" value="ECO:0007669"/>
    <property type="project" value="InterPro"/>
</dbReference>
<feature type="region of interest" description="Disordered" evidence="2">
    <location>
        <begin position="1477"/>
        <end position="1517"/>
    </location>
</feature>
<dbReference type="Gramene" id="ESW15517">
    <property type="protein sequence ID" value="ESW15517"/>
    <property type="gene ID" value="PHAVU_007G078700g"/>
</dbReference>
<keyword evidence="4" id="KW-1185">Reference proteome</keyword>
<feature type="coiled-coil region" evidence="1">
    <location>
        <begin position="815"/>
        <end position="853"/>
    </location>
</feature>
<feature type="region of interest" description="Disordered" evidence="2">
    <location>
        <begin position="1342"/>
        <end position="1392"/>
    </location>
</feature>
<organism evidence="3 4">
    <name type="scientific">Phaseolus vulgaris</name>
    <name type="common">Kidney bean</name>
    <name type="synonym">French bean</name>
    <dbReference type="NCBI Taxonomy" id="3885"/>
    <lineage>
        <taxon>Eukaryota</taxon>
        <taxon>Viridiplantae</taxon>
        <taxon>Streptophyta</taxon>
        <taxon>Embryophyta</taxon>
        <taxon>Tracheophyta</taxon>
        <taxon>Spermatophyta</taxon>
        <taxon>Magnoliopsida</taxon>
        <taxon>eudicotyledons</taxon>
        <taxon>Gunneridae</taxon>
        <taxon>Pentapetalae</taxon>
        <taxon>rosids</taxon>
        <taxon>fabids</taxon>
        <taxon>Fabales</taxon>
        <taxon>Fabaceae</taxon>
        <taxon>Papilionoideae</taxon>
        <taxon>50 kb inversion clade</taxon>
        <taxon>NPAAA clade</taxon>
        <taxon>indigoferoid/millettioid clade</taxon>
        <taxon>Phaseoleae</taxon>
        <taxon>Phaseolus</taxon>
    </lineage>
</organism>
<dbReference type="SUPFAM" id="SSF117289">
    <property type="entry name" value="Nucleoporin domain"/>
    <property type="match status" value="1"/>
</dbReference>
<dbReference type="Proteomes" id="UP000000226">
    <property type="component" value="Chromosome 7"/>
</dbReference>
<evidence type="ECO:0000256" key="1">
    <source>
        <dbReference type="SAM" id="Coils"/>
    </source>
</evidence>
<accession>V7BCC2</accession>
<protein>
    <recommendedName>
        <fullName evidence="5">Nuclear pore complex protein NUP214</fullName>
    </recommendedName>
</protein>
<dbReference type="EMBL" id="CM002294">
    <property type="protein sequence ID" value="ESW15517.1"/>
    <property type="molecule type" value="Genomic_DNA"/>
</dbReference>
<name>V7BCC2_PHAVU</name>
<feature type="compositionally biased region" description="Polar residues" evidence="2">
    <location>
        <begin position="958"/>
        <end position="974"/>
    </location>
</feature>